<dbReference type="Proteomes" id="UP000002431">
    <property type="component" value="Chromosome"/>
</dbReference>
<keyword evidence="1" id="KW-0732">Signal</keyword>
<organism evidence="2 3">
    <name type="scientific">Deinococcus geothermalis (strain DSM 11300 / CIP 105573 / AG-3a)</name>
    <dbReference type="NCBI Taxonomy" id="319795"/>
    <lineage>
        <taxon>Bacteria</taxon>
        <taxon>Thermotogati</taxon>
        <taxon>Deinococcota</taxon>
        <taxon>Deinococci</taxon>
        <taxon>Deinococcales</taxon>
        <taxon>Deinococcaceae</taxon>
        <taxon>Deinococcus</taxon>
    </lineage>
</organism>
<dbReference type="KEGG" id="dge:Dgeo_0115"/>
<reference evidence="2" key="1">
    <citation type="submission" date="2006-04" db="EMBL/GenBank/DDBJ databases">
        <title>Complete sequence of chromosome of Deinococcus geothermalis DSM 11300.</title>
        <authorList>
            <consortium name="US DOE Joint Genome Institute"/>
            <person name="Copeland A."/>
            <person name="Lucas S."/>
            <person name="Lapidus A."/>
            <person name="Barry K."/>
            <person name="Detter J.C."/>
            <person name="Glavina del Rio T."/>
            <person name="Hammon N."/>
            <person name="Israni S."/>
            <person name="Dalin E."/>
            <person name="Tice H."/>
            <person name="Pitluck S."/>
            <person name="Brettin T."/>
            <person name="Bruce D."/>
            <person name="Han C."/>
            <person name="Tapia R."/>
            <person name="Saunders E."/>
            <person name="Gilna P."/>
            <person name="Schmutz J."/>
            <person name="Larimer F."/>
            <person name="Land M."/>
            <person name="Hauser L."/>
            <person name="Kyrpides N."/>
            <person name="Kim E."/>
            <person name="Daly M.J."/>
            <person name="Fredrickson J.K."/>
            <person name="Makarova K.S."/>
            <person name="Gaidamakova E.K."/>
            <person name="Zhai M."/>
            <person name="Richardson P."/>
        </authorList>
    </citation>
    <scope>NUCLEOTIDE SEQUENCE</scope>
    <source>
        <strain evidence="2">DSM 11300</strain>
    </source>
</reference>
<feature type="signal peptide" evidence="1">
    <location>
        <begin position="1"/>
        <end position="21"/>
    </location>
</feature>
<keyword evidence="3" id="KW-1185">Reference proteome</keyword>
<evidence type="ECO:0000313" key="2">
    <source>
        <dbReference type="EMBL" id="ABF44418.1"/>
    </source>
</evidence>
<evidence type="ECO:0000256" key="1">
    <source>
        <dbReference type="SAM" id="SignalP"/>
    </source>
</evidence>
<proteinExistence type="predicted"/>
<gene>
    <name evidence="2" type="ordered locus">Dgeo_0115</name>
</gene>
<dbReference type="PROSITE" id="PS51257">
    <property type="entry name" value="PROKAR_LIPOPROTEIN"/>
    <property type="match status" value="1"/>
</dbReference>
<evidence type="ECO:0000313" key="3">
    <source>
        <dbReference type="Proteomes" id="UP000002431"/>
    </source>
</evidence>
<dbReference type="AlphaFoldDB" id="Q1J266"/>
<feature type="chain" id="PRO_5004192206" description="Lipoprotein" evidence="1">
    <location>
        <begin position="22"/>
        <end position="158"/>
    </location>
</feature>
<name>Q1J266_DEIGD</name>
<dbReference type="HOGENOM" id="CLU_1640975_0_0_0"/>
<dbReference type="STRING" id="319795.Dgeo_0115"/>
<accession>Q1J266</accession>
<dbReference type="EMBL" id="CP000359">
    <property type="protein sequence ID" value="ABF44418.1"/>
    <property type="molecule type" value="Genomic_DNA"/>
</dbReference>
<evidence type="ECO:0008006" key="4">
    <source>
        <dbReference type="Google" id="ProtNLM"/>
    </source>
</evidence>
<dbReference type="RefSeq" id="WP_011529265.1">
    <property type="nucleotide sequence ID" value="NC_008025.1"/>
</dbReference>
<protein>
    <recommendedName>
        <fullName evidence="4">Lipoprotein</fullName>
    </recommendedName>
</protein>
<sequence>MKKSLSLLALPLALASCGLFGLPKGDVTGSIYGSPNQNGNIRLALIGAAGYQNNSVDQVDVGTLNPQKSVYAVTLPSSPKDGYYELLAYVDSNANNKYDADTEKRTQSNGKVMVYSANGLGNKDGSNLLNLKPGWSLIQNGQVVKSGLPFNSYDLNWQ</sequence>
<dbReference type="eggNOG" id="ENOG502ZMRC">
    <property type="taxonomic scope" value="Bacteria"/>
</dbReference>